<dbReference type="Proteomes" id="UP001170954">
    <property type="component" value="Unassembled WGS sequence"/>
</dbReference>
<comment type="caution">
    <text evidence="2">The sequence shown here is derived from an EMBL/GenBank/DDBJ whole genome shotgun (WGS) entry which is preliminary data.</text>
</comment>
<protein>
    <recommendedName>
        <fullName evidence="4">DUF3575 domain-containing protein</fullName>
    </recommendedName>
</protein>
<accession>A0ABT7NR65</accession>
<reference evidence="2" key="1">
    <citation type="submission" date="2020-06" db="EMBL/GenBank/DDBJ databases">
        <authorList>
            <person name="Dong N."/>
        </authorList>
    </citation>
    <scope>NUCLEOTIDE SEQUENCE</scope>
    <source>
        <strain evidence="2">R1692</strain>
    </source>
</reference>
<keyword evidence="1" id="KW-0732">Signal</keyword>
<gene>
    <name evidence="2" type="ORF">HX018_15850</name>
</gene>
<evidence type="ECO:0000256" key="1">
    <source>
        <dbReference type="SAM" id="SignalP"/>
    </source>
</evidence>
<proteinExistence type="predicted"/>
<evidence type="ECO:0000313" key="3">
    <source>
        <dbReference type="Proteomes" id="UP001170954"/>
    </source>
</evidence>
<dbReference type="RefSeq" id="WP_149526907.1">
    <property type="nucleotide sequence ID" value="NZ_CP030848.1"/>
</dbReference>
<feature type="signal peptide" evidence="1">
    <location>
        <begin position="1"/>
        <end position="28"/>
    </location>
</feature>
<keyword evidence="3" id="KW-1185">Reference proteome</keyword>
<sequence>MKKNYSLLSKAIFAFLLSIAASGNFAFAQSEDSHLQKLHAVELSPATPGVRYIYETPISPKSTFEFTAGLDASLIFAYSNSYVKINQDRIEEKERRFQLYLTPNIGLAYKYYYNMNKRVEAGKNVNNNAGNYIGLRLINGLEGWTTEKVKTETYTMESQGFSKNYIGFASAVWGMNRNLGKNFVFNFEVGPGVVFGEDRETEFSLRLNTGFKKVF</sequence>
<evidence type="ECO:0000313" key="2">
    <source>
        <dbReference type="EMBL" id="MDM1049712.1"/>
    </source>
</evidence>
<name>A0ABT7NR65_9SPHI</name>
<feature type="chain" id="PRO_5047413394" description="DUF3575 domain-containing protein" evidence="1">
    <location>
        <begin position="29"/>
        <end position="215"/>
    </location>
</feature>
<reference evidence="2" key="2">
    <citation type="journal article" date="2022" name="Sci. Total Environ.">
        <title>Prevalence, transmission, and molecular epidemiology of tet(X)-positive bacteria among humans, animals, and environmental niches in China: An epidemiological, and genomic-based study.</title>
        <authorList>
            <person name="Dong N."/>
            <person name="Zeng Y."/>
            <person name="Cai C."/>
            <person name="Sun C."/>
            <person name="Lu J."/>
            <person name="Liu C."/>
            <person name="Zhou H."/>
            <person name="Sun Q."/>
            <person name="Shu L."/>
            <person name="Wang H."/>
            <person name="Wang Y."/>
            <person name="Wang S."/>
            <person name="Wu C."/>
            <person name="Chan E.W."/>
            <person name="Chen G."/>
            <person name="Shen Z."/>
            <person name="Chen S."/>
            <person name="Zhang R."/>
        </authorList>
    </citation>
    <scope>NUCLEOTIDE SEQUENCE</scope>
    <source>
        <strain evidence="2">R1692</strain>
    </source>
</reference>
<evidence type="ECO:0008006" key="4">
    <source>
        <dbReference type="Google" id="ProtNLM"/>
    </source>
</evidence>
<organism evidence="2 3">
    <name type="scientific">Sphingobacterium hotanense</name>
    <dbReference type="NCBI Taxonomy" id="649196"/>
    <lineage>
        <taxon>Bacteria</taxon>
        <taxon>Pseudomonadati</taxon>
        <taxon>Bacteroidota</taxon>
        <taxon>Sphingobacteriia</taxon>
        <taxon>Sphingobacteriales</taxon>
        <taxon>Sphingobacteriaceae</taxon>
        <taxon>Sphingobacterium</taxon>
    </lineage>
</organism>
<dbReference type="EMBL" id="JACAGK010000055">
    <property type="protein sequence ID" value="MDM1049712.1"/>
    <property type="molecule type" value="Genomic_DNA"/>
</dbReference>